<dbReference type="EMBL" id="JAUEDM010000005">
    <property type="protein sequence ID" value="KAK3316522.1"/>
    <property type="molecule type" value="Genomic_DNA"/>
</dbReference>
<protein>
    <submittedName>
        <fullName evidence="6">FAD binding domain-containing protein</fullName>
    </submittedName>
</protein>
<comment type="caution">
    <text evidence="6">The sequence shown here is derived from an EMBL/GenBank/DDBJ whole genome shotgun (WGS) entry which is preliminary data.</text>
</comment>
<accession>A0AAE0I116</accession>
<dbReference type="InterPro" id="IPR036318">
    <property type="entry name" value="FAD-bd_PCMH-like_sf"/>
</dbReference>
<evidence type="ECO:0000256" key="1">
    <source>
        <dbReference type="ARBA" id="ARBA00005466"/>
    </source>
</evidence>
<evidence type="ECO:0000256" key="3">
    <source>
        <dbReference type="ARBA" id="ARBA00022827"/>
    </source>
</evidence>
<keyword evidence="4" id="KW-0560">Oxidoreductase</keyword>
<evidence type="ECO:0000313" key="7">
    <source>
        <dbReference type="Proteomes" id="UP001283341"/>
    </source>
</evidence>
<dbReference type="SUPFAM" id="SSF56176">
    <property type="entry name" value="FAD-binding/transporter-associated domain-like"/>
    <property type="match status" value="1"/>
</dbReference>
<evidence type="ECO:0000259" key="5">
    <source>
        <dbReference type="PROSITE" id="PS51387"/>
    </source>
</evidence>
<evidence type="ECO:0000256" key="2">
    <source>
        <dbReference type="ARBA" id="ARBA00022630"/>
    </source>
</evidence>
<keyword evidence="3" id="KW-0274">FAD</keyword>
<keyword evidence="7" id="KW-1185">Reference proteome</keyword>
<dbReference type="InterPro" id="IPR016169">
    <property type="entry name" value="FAD-bd_PCMH_sub2"/>
</dbReference>
<evidence type="ECO:0000313" key="6">
    <source>
        <dbReference type="EMBL" id="KAK3316522.1"/>
    </source>
</evidence>
<dbReference type="Gene3D" id="3.30.465.10">
    <property type="match status" value="1"/>
</dbReference>
<dbReference type="PANTHER" id="PTHR42973:SF53">
    <property type="entry name" value="FAD-BINDING PCMH-TYPE DOMAIN-CONTAINING PROTEIN-RELATED"/>
    <property type="match status" value="1"/>
</dbReference>
<organism evidence="6 7">
    <name type="scientific">Apodospora peruviana</name>
    <dbReference type="NCBI Taxonomy" id="516989"/>
    <lineage>
        <taxon>Eukaryota</taxon>
        <taxon>Fungi</taxon>
        <taxon>Dikarya</taxon>
        <taxon>Ascomycota</taxon>
        <taxon>Pezizomycotina</taxon>
        <taxon>Sordariomycetes</taxon>
        <taxon>Sordariomycetidae</taxon>
        <taxon>Sordariales</taxon>
        <taxon>Lasiosphaeriaceae</taxon>
        <taxon>Apodospora</taxon>
    </lineage>
</organism>
<dbReference type="Proteomes" id="UP001283341">
    <property type="component" value="Unassembled WGS sequence"/>
</dbReference>
<reference evidence="6" key="2">
    <citation type="submission" date="2023-06" db="EMBL/GenBank/DDBJ databases">
        <authorList>
            <consortium name="Lawrence Berkeley National Laboratory"/>
            <person name="Haridas S."/>
            <person name="Hensen N."/>
            <person name="Bonometti L."/>
            <person name="Westerberg I."/>
            <person name="Brannstrom I.O."/>
            <person name="Guillou S."/>
            <person name="Cros-Aarteil S."/>
            <person name="Calhoun S."/>
            <person name="Kuo A."/>
            <person name="Mondo S."/>
            <person name="Pangilinan J."/>
            <person name="Riley R."/>
            <person name="Labutti K."/>
            <person name="Andreopoulos B."/>
            <person name="Lipzen A."/>
            <person name="Chen C."/>
            <person name="Yanf M."/>
            <person name="Daum C."/>
            <person name="Ng V."/>
            <person name="Clum A."/>
            <person name="Steindorff A."/>
            <person name="Ohm R."/>
            <person name="Martin F."/>
            <person name="Silar P."/>
            <person name="Natvig D."/>
            <person name="Lalanne C."/>
            <person name="Gautier V."/>
            <person name="Ament-Velasquez S.L."/>
            <person name="Kruys A."/>
            <person name="Hutchinson M.I."/>
            <person name="Powell A.J."/>
            <person name="Barry K."/>
            <person name="Miller A.N."/>
            <person name="Grigoriev I.V."/>
            <person name="Debuchy R."/>
            <person name="Gladieux P."/>
            <person name="Thoren M.H."/>
            <person name="Johannesson H."/>
        </authorList>
    </citation>
    <scope>NUCLEOTIDE SEQUENCE</scope>
    <source>
        <strain evidence="6">CBS 118394</strain>
    </source>
</reference>
<evidence type="ECO:0000256" key="4">
    <source>
        <dbReference type="ARBA" id="ARBA00023002"/>
    </source>
</evidence>
<reference evidence="6" key="1">
    <citation type="journal article" date="2023" name="Mol. Phylogenet. Evol.">
        <title>Genome-scale phylogeny and comparative genomics of the fungal order Sordariales.</title>
        <authorList>
            <person name="Hensen N."/>
            <person name="Bonometti L."/>
            <person name="Westerberg I."/>
            <person name="Brannstrom I.O."/>
            <person name="Guillou S."/>
            <person name="Cros-Aarteil S."/>
            <person name="Calhoun S."/>
            <person name="Haridas S."/>
            <person name="Kuo A."/>
            <person name="Mondo S."/>
            <person name="Pangilinan J."/>
            <person name="Riley R."/>
            <person name="LaButti K."/>
            <person name="Andreopoulos B."/>
            <person name="Lipzen A."/>
            <person name="Chen C."/>
            <person name="Yan M."/>
            <person name="Daum C."/>
            <person name="Ng V."/>
            <person name="Clum A."/>
            <person name="Steindorff A."/>
            <person name="Ohm R.A."/>
            <person name="Martin F."/>
            <person name="Silar P."/>
            <person name="Natvig D.O."/>
            <person name="Lalanne C."/>
            <person name="Gautier V."/>
            <person name="Ament-Velasquez S.L."/>
            <person name="Kruys A."/>
            <person name="Hutchinson M.I."/>
            <person name="Powell A.J."/>
            <person name="Barry K."/>
            <person name="Miller A.N."/>
            <person name="Grigoriev I.V."/>
            <person name="Debuchy R."/>
            <person name="Gladieux P."/>
            <person name="Hiltunen Thoren M."/>
            <person name="Johannesson H."/>
        </authorList>
    </citation>
    <scope>NUCLEOTIDE SEQUENCE</scope>
    <source>
        <strain evidence="6">CBS 118394</strain>
    </source>
</reference>
<keyword evidence="2" id="KW-0285">Flavoprotein</keyword>
<dbReference type="PANTHER" id="PTHR42973">
    <property type="entry name" value="BINDING OXIDOREDUCTASE, PUTATIVE (AFU_ORTHOLOGUE AFUA_1G17690)-RELATED"/>
    <property type="match status" value="1"/>
</dbReference>
<dbReference type="Pfam" id="PF01565">
    <property type="entry name" value="FAD_binding_4"/>
    <property type="match status" value="1"/>
</dbReference>
<gene>
    <name evidence="6" type="ORF">B0H66DRAFT_519521</name>
</gene>
<feature type="domain" description="FAD-binding PCMH-type" evidence="5">
    <location>
        <begin position="79"/>
        <end position="257"/>
    </location>
</feature>
<dbReference type="InterPro" id="IPR006094">
    <property type="entry name" value="Oxid_FAD_bind_N"/>
</dbReference>
<dbReference type="GO" id="GO:0071949">
    <property type="term" value="F:FAD binding"/>
    <property type="evidence" value="ECO:0007669"/>
    <property type="project" value="InterPro"/>
</dbReference>
<dbReference type="GO" id="GO:0016491">
    <property type="term" value="F:oxidoreductase activity"/>
    <property type="evidence" value="ECO:0007669"/>
    <property type="project" value="UniProtKB-KW"/>
</dbReference>
<comment type="similarity">
    <text evidence="1">Belongs to the oxygen-dependent FAD-linked oxidoreductase family.</text>
</comment>
<name>A0AAE0I116_9PEZI</name>
<dbReference type="InterPro" id="IPR016166">
    <property type="entry name" value="FAD-bd_PCMH"/>
</dbReference>
<dbReference type="PROSITE" id="PS51387">
    <property type="entry name" value="FAD_PCMH"/>
    <property type="match status" value="1"/>
</dbReference>
<dbReference type="AlphaFoldDB" id="A0AAE0I116"/>
<dbReference type="InterPro" id="IPR050416">
    <property type="entry name" value="FAD-linked_Oxidoreductase"/>
</dbReference>
<sequence length="520" mass="56119">MVSSNMARGAAAAFTLFYYAGLTSAAHLQYARRAEVVDVMTRFNGCDALARAGLGGVLYYPQDSEYSGTITSYYSADVQDVKPTCILKPTTTEQVSKTIKVLNSREGRDWPVAIRGGGHAPYPSNNAKDGVTIDLGRLNAITFKSCKHGSAYGTASIGAGARWGEVYAKLEPQGIMVSGGREGHVGVGGFLLGGGFTWYSGKRGMAADDVVAYEVVLSDGSIVRASATKNSDLFKSLKGGLNNLGVVTKFEVRTFPAQNLFGGVMAFPWTQKEAVVQKFINMIDNNRANPAETGFISLSWSPASPVGSTVAFITANVDGVANSTSFQGLENLTPMVDYRMPMPLTGLTTQLASTLGLYNVWYTLTVHNTIDMGRKVISVFEALVAELTSQIIDEPIQLIFVMTPLPKTYGEHGANILGLDKMARNSIVLQPEVILPTKRYQALLQGKLKAAVAAIETYAKRTGQDTPWRYINYANPEQNPLASYGQDNVNFLQKTVRKYDSSGYFQGRAVAGEFKISSVA</sequence>
<proteinExistence type="inferred from homology"/>